<dbReference type="InterPro" id="IPR050722">
    <property type="entry name" value="Pyruvate:ferred/Flavod_OxRd"/>
</dbReference>
<evidence type="ECO:0000313" key="3">
    <source>
        <dbReference type="EMBL" id="MBM3332594.1"/>
    </source>
</evidence>
<dbReference type="InterPro" id="IPR029061">
    <property type="entry name" value="THDP-binding"/>
</dbReference>
<dbReference type="InterPro" id="IPR009014">
    <property type="entry name" value="Transketo_C/PFOR_II"/>
</dbReference>
<dbReference type="CDD" id="cd07034">
    <property type="entry name" value="TPP_PYR_PFOR_IOR-alpha_like"/>
    <property type="match status" value="1"/>
</dbReference>
<proteinExistence type="predicted"/>
<dbReference type="PANTHER" id="PTHR32154">
    <property type="entry name" value="PYRUVATE-FLAVODOXIN OXIDOREDUCTASE-RELATED"/>
    <property type="match status" value="1"/>
</dbReference>
<dbReference type="InterPro" id="IPR002880">
    <property type="entry name" value="Pyrv_Fd/Flavodoxin_OxRdtase_N"/>
</dbReference>
<dbReference type="EMBL" id="VGIR01000105">
    <property type="protein sequence ID" value="MBM3332594.1"/>
    <property type="molecule type" value="Genomic_DNA"/>
</dbReference>
<protein>
    <recommendedName>
        <fullName evidence="2">Pyruvate flavodoxin/ferredoxin oxidoreductase pyrimidine binding domain-containing protein</fullName>
    </recommendedName>
</protein>
<dbReference type="SUPFAM" id="SSF52518">
    <property type="entry name" value="Thiamin diphosphate-binding fold (THDP-binding)"/>
    <property type="match status" value="1"/>
</dbReference>
<dbReference type="SUPFAM" id="SSF52922">
    <property type="entry name" value="TK C-terminal domain-like"/>
    <property type="match status" value="1"/>
</dbReference>
<dbReference type="PANTHER" id="PTHR32154:SF20">
    <property type="entry name" value="2-OXOGLUTARATE OXIDOREDUCTASE SUBUNIT KORA"/>
    <property type="match status" value="1"/>
</dbReference>
<dbReference type="Pfam" id="PF01855">
    <property type="entry name" value="POR_N"/>
    <property type="match status" value="1"/>
</dbReference>
<reference evidence="3" key="1">
    <citation type="submission" date="2019-03" db="EMBL/GenBank/DDBJ databases">
        <title>Lake Tanganyika Metagenome-Assembled Genomes (MAGs).</title>
        <authorList>
            <person name="Tran P."/>
        </authorList>
    </citation>
    <scope>NUCLEOTIDE SEQUENCE</scope>
    <source>
        <strain evidence="3">K_DeepCast_150m_m2_040</strain>
    </source>
</reference>
<keyword evidence="1" id="KW-0560">Oxidoreductase</keyword>
<evidence type="ECO:0000313" key="4">
    <source>
        <dbReference type="Proteomes" id="UP000779900"/>
    </source>
</evidence>
<gene>
    <name evidence="3" type="ORF">FJY68_12240</name>
</gene>
<evidence type="ECO:0000256" key="1">
    <source>
        <dbReference type="ARBA" id="ARBA00023002"/>
    </source>
</evidence>
<sequence>MASHAQPRDASDQKLCLVDGSRLVIESLARAGADTFVGYPITPANLLYAYGFRRFPAALAAPDEITALQWMSGFSACGRLPVTATSFPGFALMVESLNMAHMMELPMLIVLAQRLGPSTGSATAGAQGDLQLVQGAISGGHAYPVLCPSNLIDCWDLAQLAVETATRLRSPVVLLTSKEMLMTQRDFDLASLPAITPPARAFYAGDEPFAAYSPADNLVPEFLPVGSSRHQVRLTASTHDRRGIHAHLAPEAMANTARLHYKAVRNLAYYTRFDIDEQAGADTLVCAWDTTALAAREAVATLRESGRAVSLLVPKTLLPVPPVYVETVSRYPRVVVAEENLNGQLRQVLFGAAGRSGVTGVNAIGRMVSPAEIAAAVESR</sequence>
<dbReference type="GO" id="GO:0016491">
    <property type="term" value="F:oxidoreductase activity"/>
    <property type="evidence" value="ECO:0007669"/>
    <property type="project" value="UniProtKB-KW"/>
</dbReference>
<feature type="domain" description="Pyruvate flavodoxin/ferredoxin oxidoreductase pyrimidine binding" evidence="2">
    <location>
        <begin position="29"/>
        <end position="251"/>
    </location>
</feature>
<accession>A0A938BU41</accession>
<evidence type="ECO:0000259" key="2">
    <source>
        <dbReference type="Pfam" id="PF01855"/>
    </source>
</evidence>
<dbReference type="GO" id="GO:0006979">
    <property type="term" value="P:response to oxidative stress"/>
    <property type="evidence" value="ECO:0007669"/>
    <property type="project" value="TreeGrafter"/>
</dbReference>
<organism evidence="3 4">
    <name type="scientific">candidate division WOR-3 bacterium</name>
    <dbReference type="NCBI Taxonomy" id="2052148"/>
    <lineage>
        <taxon>Bacteria</taxon>
        <taxon>Bacteria division WOR-3</taxon>
    </lineage>
</organism>
<name>A0A938BU41_UNCW3</name>
<comment type="caution">
    <text evidence="3">The sequence shown here is derived from an EMBL/GenBank/DDBJ whole genome shotgun (WGS) entry which is preliminary data.</text>
</comment>
<dbReference type="Gene3D" id="3.40.50.970">
    <property type="match status" value="1"/>
</dbReference>
<dbReference type="AlphaFoldDB" id="A0A938BU41"/>
<dbReference type="Gene3D" id="3.40.50.920">
    <property type="match status" value="1"/>
</dbReference>
<dbReference type="Proteomes" id="UP000779900">
    <property type="component" value="Unassembled WGS sequence"/>
</dbReference>